<evidence type="ECO:0000313" key="1">
    <source>
        <dbReference type="EMBL" id="KAF5940510.1"/>
    </source>
</evidence>
<sequence length="99" mass="11353">MSNRLGAIDPQELFPIASSLEGSVIDIHYYNLFSNSFNNMSVQQNIDFIYNNRSAQLNQVTTSNEPLTFIGEWVTEWKVSGVAKKDYQRFVKAKFNPNN</sequence>
<dbReference type="InterPro" id="IPR010431">
    <property type="entry name" value="Fascin"/>
</dbReference>
<reference evidence="2" key="1">
    <citation type="journal article" date="2020" name="Nat. Commun.">
        <title>Genome assembly of wild tea tree DASZ reveals pedigree and selection history of tea varieties.</title>
        <authorList>
            <person name="Zhang W."/>
            <person name="Zhang Y."/>
            <person name="Qiu H."/>
            <person name="Guo Y."/>
            <person name="Wan H."/>
            <person name="Zhang X."/>
            <person name="Scossa F."/>
            <person name="Alseekh S."/>
            <person name="Zhang Q."/>
            <person name="Wang P."/>
            <person name="Xu L."/>
            <person name="Schmidt M.H."/>
            <person name="Jia X."/>
            <person name="Li D."/>
            <person name="Zhu A."/>
            <person name="Guo F."/>
            <person name="Chen W."/>
            <person name="Ni D."/>
            <person name="Usadel B."/>
            <person name="Fernie A.R."/>
            <person name="Wen W."/>
        </authorList>
    </citation>
    <scope>NUCLEOTIDE SEQUENCE [LARGE SCALE GENOMIC DNA]</scope>
    <source>
        <strain evidence="2">cv. G240</strain>
    </source>
</reference>
<dbReference type="Proteomes" id="UP000593564">
    <property type="component" value="Unassembled WGS sequence"/>
</dbReference>
<dbReference type="PANTHER" id="PTHR10551:SF14">
    <property type="entry name" value="CELLULASE CONTAINING PROTEIN, EXPRESSED"/>
    <property type="match status" value="1"/>
</dbReference>
<comment type="caution">
    <text evidence="1">The sequence shown here is derived from an EMBL/GenBank/DDBJ whole genome shotgun (WGS) entry which is preliminary data.</text>
</comment>
<dbReference type="GO" id="GO:0051015">
    <property type="term" value="F:actin filament binding"/>
    <property type="evidence" value="ECO:0007669"/>
    <property type="project" value="InterPro"/>
</dbReference>
<dbReference type="InterPro" id="IPR017853">
    <property type="entry name" value="GH"/>
</dbReference>
<dbReference type="GO" id="GO:0051017">
    <property type="term" value="P:actin filament bundle assembly"/>
    <property type="evidence" value="ECO:0007669"/>
    <property type="project" value="TreeGrafter"/>
</dbReference>
<proteinExistence type="predicted"/>
<dbReference type="GO" id="GO:0007163">
    <property type="term" value="P:establishment or maintenance of cell polarity"/>
    <property type="evidence" value="ECO:0007669"/>
    <property type="project" value="TreeGrafter"/>
</dbReference>
<dbReference type="EMBL" id="JACBKZ010000010">
    <property type="protein sequence ID" value="KAF5940510.1"/>
    <property type="molecule type" value="Genomic_DNA"/>
</dbReference>
<dbReference type="SUPFAM" id="SSF51445">
    <property type="entry name" value="(Trans)glycosidases"/>
    <property type="match status" value="1"/>
</dbReference>
<dbReference type="PANTHER" id="PTHR10551">
    <property type="entry name" value="FASCIN"/>
    <property type="match status" value="1"/>
</dbReference>
<gene>
    <name evidence="1" type="ORF">HYC85_021677</name>
</gene>
<protein>
    <recommendedName>
        <fullName evidence="3">Mannan endo-1,4-beta-mannosidase</fullName>
    </recommendedName>
</protein>
<dbReference type="GO" id="GO:0016477">
    <property type="term" value="P:cell migration"/>
    <property type="evidence" value="ECO:0007669"/>
    <property type="project" value="TreeGrafter"/>
</dbReference>
<keyword evidence="2" id="KW-1185">Reference proteome</keyword>
<evidence type="ECO:0008006" key="3">
    <source>
        <dbReference type="Google" id="ProtNLM"/>
    </source>
</evidence>
<dbReference type="Gene3D" id="3.20.20.80">
    <property type="entry name" value="Glycosidases"/>
    <property type="match status" value="1"/>
</dbReference>
<dbReference type="AlphaFoldDB" id="A0A7J7GIA8"/>
<name>A0A7J7GIA8_CAMSI</name>
<reference evidence="1 2" key="2">
    <citation type="submission" date="2020-07" db="EMBL/GenBank/DDBJ databases">
        <title>Genome assembly of wild tea tree DASZ reveals pedigree and selection history of tea varieties.</title>
        <authorList>
            <person name="Zhang W."/>
        </authorList>
    </citation>
    <scope>NUCLEOTIDE SEQUENCE [LARGE SCALE GENOMIC DNA]</scope>
    <source>
        <strain evidence="2">cv. G240</strain>
        <tissue evidence="1">Leaf</tissue>
    </source>
</reference>
<evidence type="ECO:0000313" key="2">
    <source>
        <dbReference type="Proteomes" id="UP000593564"/>
    </source>
</evidence>
<dbReference type="GO" id="GO:0015629">
    <property type="term" value="C:actin cytoskeleton"/>
    <property type="evidence" value="ECO:0007669"/>
    <property type="project" value="TreeGrafter"/>
</dbReference>
<accession>A0A7J7GIA8</accession>
<dbReference type="GO" id="GO:0005737">
    <property type="term" value="C:cytoplasm"/>
    <property type="evidence" value="ECO:0007669"/>
    <property type="project" value="TreeGrafter"/>
</dbReference>
<organism evidence="1 2">
    <name type="scientific">Camellia sinensis</name>
    <name type="common">Tea plant</name>
    <name type="synonym">Thea sinensis</name>
    <dbReference type="NCBI Taxonomy" id="4442"/>
    <lineage>
        <taxon>Eukaryota</taxon>
        <taxon>Viridiplantae</taxon>
        <taxon>Streptophyta</taxon>
        <taxon>Embryophyta</taxon>
        <taxon>Tracheophyta</taxon>
        <taxon>Spermatophyta</taxon>
        <taxon>Magnoliopsida</taxon>
        <taxon>eudicotyledons</taxon>
        <taxon>Gunneridae</taxon>
        <taxon>Pentapetalae</taxon>
        <taxon>asterids</taxon>
        <taxon>Ericales</taxon>
        <taxon>Theaceae</taxon>
        <taxon>Camellia</taxon>
    </lineage>
</organism>